<dbReference type="PANTHER" id="PTHR22916">
    <property type="entry name" value="GLYCOSYLTRANSFERASE"/>
    <property type="match status" value="1"/>
</dbReference>
<dbReference type="InterPro" id="IPR029044">
    <property type="entry name" value="Nucleotide-diphossugar_trans"/>
</dbReference>
<evidence type="ECO:0000259" key="1">
    <source>
        <dbReference type="Pfam" id="PF00535"/>
    </source>
</evidence>
<dbReference type="GeneID" id="97458854"/>
<comment type="caution">
    <text evidence="2">The sequence shown here is derived from an EMBL/GenBank/DDBJ whole genome shotgun (WGS) entry which is preliminary data.</text>
</comment>
<evidence type="ECO:0000313" key="3">
    <source>
        <dbReference type="Proteomes" id="UP001213015"/>
    </source>
</evidence>
<dbReference type="Gene3D" id="3.90.550.10">
    <property type="entry name" value="Spore Coat Polysaccharide Biosynthesis Protein SpsA, Chain A"/>
    <property type="match status" value="1"/>
</dbReference>
<name>A0AAP3GVZ8_9LACO</name>
<dbReference type="SUPFAM" id="SSF53448">
    <property type="entry name" value="Nucleotide-diphospho-sugar transferases"/>
    <property type="match status" value="1"/>
</dbReference>
<dbReference type="RefSeq" id="WP_034530443.1">
    <property type="nucleotide sequence ID" value="NZ_CABMGH010000069.1"/>
</dbReference>
<dbReference type="AlphaFoldDB" id="A0AAP3GVZ8"/>
<dbReference type="Proteomes" id="UP001213015">
    <property type="component" value="Unassembled WGS sequence"/>
</dbReference>
<gene>
    <name evidence="2" type="ORF">L2422_03310</name>
</gene>
<feature type="domain" description="Glycosyltransferase 2-like" evidence="1">
    <location>
        <begin position="8"/>
        <end position="133"/>
    </location>
</feature>
<proteinExistence type="predicted"/>
<dbReference type="GO" id="GO:0016758">
    <property type="term" value="F:hexosyltransferase activity"/>
    <property type="evidence" value="ECO:0007669"/>
    <property type="project" value="UniProtKB-ARBA"/>
</dbReference>
<dbReference type="InterPro" id="IPR001173">
    <property type="entry name" value="Glyco_trans_2-like"/>
</dbReference>
<accession>A0AAP3GVZ8</accession>
<evidence type="ECO:0000313" key="2">
    <source>
        <dbReference type="EMBL" id="MCZ3844554.1"/>
    </source>
</evidence>
<dbReference type="PANTHER" id="PTHR22916:SF3">
    <property type="entry name" value="UDP-GLCNAC:BETAGAL BETA-1,3-N-ACETYLGLUCOSAMINYLTRANSFERASE-LIKE PROTEIN 1"/>
    <property type="match status" value="1"/>
</dbReference>
<dbReference type="Pfam" id="PF00535">
    <property type="entry name" value="Glycos_transf_2"/>
    <property type="match status" value="1"/>
</dbReference>
<dbReference type="EMBL" id="JAKHLF010000003">
    <property type="protein sequence ID" value="MCZ3844554.1"/>
    <property type="molecule type" value="Genomic_DNA"/>
</dbReference>
<protein>
    <submittedName>
        <fullName evidence="2">Glycosyltransferase family 2 protein</fullName>
    </submittedName>
</protein>
<dbReference type="CDD" id="cd00761">
    <property type="entry name" value="Glyco_tranf_GTA_type"/>
    <property type="match status" value="1"/>
</dbReference>
<reference evidence="2" key="1">
    <citation type="submission" date="2022-01" db="EMBL/GenBank/DDBJ databases">
        <title>VMRC isolate genome collection.</title>
        <authorList>
            <person name="France M."/>
            <person name="Rutt L."/>
            <person name="Humphrys M."/>
            <person name="Ravel J."/>
        </authorList>
    </citation>
    <scope>NUCLEOTIDE SEQUENCE</scope>
    <source>
        <strain evidence="2">C0127B5</strain>
    </source>
</reference>
<sequence>MLQQPKLTVIMPVYNLAEYLPRALDALLHQDESNFKLLIIDDGSTDKTSEILQQYRPKFPYFTVIKTKNGGPSSARNIGLSQVDTPYFTFHDGDDFVDPGYVSFFIRAFKLHPDCDMVSCGYYIDRPKGRSHVVGKPESGVLTKGNAFMKLTDIFASPMKGYCWNKGYRTKLVRKHNLLFDADVAFMEDQIFNVKYISIARKVYYTQKPYYHYWQRSDSIVHKPNLKKTSDLLMGNYLIWSKIIKSIMKEREQEKAKKKANKILLKNSNID</sequence>
<organism evidence="2 3">
    <name type="scientific">Lactobacillus mulieris</name>
    <dbReference type="NCBI Taxonomy" id="2508708"/>
    <lineage>
        <taxon>Bacteria</taxon>
        <taxon>Bacillati</taxon>
        <taxon>Bacillota</taxon>
        <taxon>Bacilli</taxon>
        <taxon>Lactobacillales</taxon>
        <taxon>Lactobacillaceae</taxon>
        <taxon>Lactobacillus</taxon>
    </lineage>
</organism>